<organism evidence="2 3">
    <name type="scientific">Arthrobacter gandavensis</name>
    <dbReference type="NCBI Taxonomy" id="169960"/>
    <lineage>
        <taxon>Bacteria</taxon>
        <taxon>Bacillati</taxon>
        <taxon>Actinomycetota</taxon>
        <taxon>Actinomycetes</taxon>
        <taxon>Micrococcales</taxon>
        <taxon>Micrococcaceae</taxon>
        <taxon>Arthrobacter</taxon>
    </lineage>
</organism>
<evidence type="ECO:0000313" key="3">
    <source>
        <dbReference type="Proteomes" id="UP001500784"/>
    </source>
</evidence>
<dbReference type="RefSeq" id="WP_152228466.1">
    <property type="nucleotide sequence ID" value="NZ_BAAALV010000007.1"/>
</dbReference>
<dbReference type="SUPFAM" id="SSF142433">
    <property type="entry name" value="CinA-like"/>
    <property type="match status" value="1"/>
</dbReference>
<protein>
    <submittedName>
        <fullName evidence="2">CinA family protein</fullName>
    </submittedName>
</protein>
<dbReference type="EMBL" id="BAAALV010000007">
    <property type="protein sequence ID" value="GAA1923406.1"/>
    <property type="molecule type" value="Genomic_DNA"/>
</dbReference>
<reference evidence="2 3" key="1">
    <citation type="journal article" date="2019" name="Int. J. Syst. Evol. Microbiol.">
        <title>The Global Catalogue of Microorganisms (GCM) 10K type strain sequencing project: providing services to taxonomists for standard genome sequencing and annotation.</title>
        <authorList>
            <consortium name="The Broad Institute Genomics Platform"/>
            <consortium name="The Broad Institute Genome Sequencing Center for Infectious Disease"/>
            <person name="Wu L."/>
            <person name="Ma J."/>
        </authorList>
    </citation>
    <scope>NUCLEOTIDE SEQUENCE [LARGE SCALE GENOMIC DNA]</scope>
    <source>
        <strain evidence="2 3">JCM 13316</strain>
    </source>
</reference>
<gene>
    <name evidence="2" type="ORF">GCM10009688_30610</name>
</gene>
<accession>A0ABN2PKD8</accession>
<evidence type="ECO:0000313" key="2">
    <source>
        <dbReference type="EMBL" id="GAA1923406.1"/>
    </source>
</evidence>
<proteinExistence type="predicted"/>
<keyword evidence="3" id="KW-1185">Reference proteome</keyword>
<sequence>MSTVPELVIAAAAAARTRIAAAESLTAGMVAAELGTVPGASAVLQGGVVAYQNSVKEQVLGVDGALLQSAGSVDARVAEQMAAGVRRLLKADIGISTTGVAGPEPHDGKPVGTVFIGVAAGAGSTSRAFHVEFHFAGDRASIRSQACAAALDLLAAELGAA</sequence>
<feature type="domain" description="CinA C-terminal" evidence="1">
    <location>
        <begin position="4"/>
        <end position="157"/>
    </location>
</feature>
<dbReference type="InterPro" id="IPR036653">
    <property type="entry name" value="CinA-like_C"/>
</dbReference>
<comment type="caution">
    <text evidence="2">The sequence shown here is derived from an EMBL/GenBank/DDBJ whole genome shotgun (WGS) entry which is preliminary data.</text>
</comment>
<name>A0ABN2PKD8_9MICC</name>
<dbReference type="Gene3D" id="3.90.950.20">
    <property type="entry name" value="CinA-like"/>
    <property type="match status" value="1"/>
</dbReference>
<dbReference type="Pfam" id="PF02464">
    <property type="entry name" value="CinA"/>
    <property type="match status" value="1"/>
</dbReference>
<evidence type="ECO:0000259" key="1">
    <source>
        <dbReference type="Pfam" id="PF02464"/>
    </source>
</evidence>
<dbReference type="InterPro" id="IPR008136">
    <property type="entry name" value="CinA_C"/>
</dbReference>
<dbReference type="Proteomes" id="UP001500784">
    <property type="component" value="Unassembled WGS sequence"/>
</dbReference>
<dbReference type="NCBIfam" id="TIGR00199">
    <property type="entry name" value="PncC_domain"/>
    <property type="match status" value="1"/>
</dbReference>